<gene>
    <name evidence="1" type="ORF">E2F50_06675</name>
</gene>
<proteinExistence type="predicted"/>
<dbReference type="Pfam" id="PF05159">
    <property type="entry name" value="Capsule_synth"/>
    <property type="match status" value="1"/>
</dbReference>
<evidence type="ECO:0000313" key="2">
    <source>
        <dbReference type="Proteomes" id="UP000295238"/>
    </source>
</evidence>
<dbReference type="GO" id="GO:0015774">
    <property type="term" value="P:polysaccharide transport"/>
    <property type="evidence" value="ECO:0007669"/>
    <property type="project" value="InterPro"/>
</dbReference>
<dbReference type="GO" id="GO:0000271">
    <property type="term" value="P:polysaccharide biosynthetic process"/>
    <property type="evidence" value="ECO:0007669"/>
    <property type="project" value="InterPro"/>
</dbReference>
<name>A0A4R5UIF3_9HYPH</name>
<comment type="caution">
    <text evidence="1">The sequence shown here is derived from an EMBL/GenBank/DDBJ whole genome shotgun (WGS) entry which is preliminary data.</text>
</comment>
<sequence>MAVDGNSGIRTVFGFQFKKWKHDFLRQALPHLHFEFAPMYLSAEEFGREWEPKIKACESPAIFLWGIDRWGFYTQLAADLQMPIFFIEDGFIRSANPHASQAIPLSLTIDDVAPHFDWKRRTRLQRILSDYNFRTDEALLSRARAGIARLCENEISKYNGGVYRELPTYLNSSRKKVLVVGQVENDAAVMYGSKVAHTNNELVRLAAKENPEAEIIYRIHPDIIFRVREARSRPEDVAHLCHIMAENIPISKVLQCVDHVYTITSLVGFEALIREKLVTVLGRPFYAGWGLTDDRQEGSERPRKLGLIELFAGAYLLYPRYFSRNGSPIEFEDALHLLESDLQGRTSETWKDPRPHIFSVAEWGLRSPLGLLGWRYLLRFILDPYIKKVASAEDLVEFRRDPGLFFAELQSSRLRQIGRLLFPPER</sequence>
<dbReference type="RefSeq" id="WP_133315318.1">
    <property type="nucleotide sequence ID" value="NZ_SMTL01000002.1"/>
</dbReference>
<keyword evidence="2" id="KW-1185">Reference proteome</keyword>
<evidence type="ECO:0000313" key="1">
    <source>
        <dbReference type="EMBL" id="TDK36608.1"/>
    </source>
</evidence>
<dbReference type="InterPro" id="IPR007833">
    <property type="entry name" value="Capsule_polysaccharide_synth"/>
</dbReference>
<dbReference type="EMBL" id="SMTL01000002">
    <property type="protein sequence ID" value="TDK36608.1"/>
    <property type="molecule type" value="Genomic_DNA"/>
</dbReference>
<reference evidence="1 2" key="1">
    <citation type="submission" date="2019-03" db="EMBL/GenBank/DDBJ databases">
        <title>Rhizobium sp. nov., an bacterium isolated from biocrust in Mu Us Desert.</title>
        <authorList>
            <person name="Lixiong L."/>
        </authorList>
    </citation>
    <scope>NUCLEOTIDE SEQUENCE [LARGE SCALE GENOMIC DNA]</scope>
    <source>
        <strain evidence="1 2">SPY-1</strain>
    </source>
</reference>
<dbReference type="AlphaFoldDB" id="A0A4R5UIF3"/>
<organism evidence="1 2">
    <name type="scientific">Rhizobium deserti</name>
    <dbReference type="NCBI Taxonomy" id="2547961"/>
    <lineage>
        <taxon>Bacteria</taxon>
        <taxon>Pseudomonadati</taxon>
        <taxon>Pseudomonadota</taxon>
        <taxon>Alphaproteobacteria</taxon>
        <taxon>Hyphomicrobiales</taxon>
        <taxon>Rhizobiaceae</taxon>
        <taxon>Rhizobium/Agrobacterium group</taxon>
        <taxon>Rhizobium</taxon>
    </lineage>
</organism>
<protein>
    <submittedName>
        <fullName evidence="1">Capsular polysaccharide biosynthesis protein</fullName>
    </submittedName>
</protein>
<accession>A0A4R5UIF3</accession>
<dbReference type="OrthoDB" id="543755at2"/>
<dbReference type="Proteomes" id="UP000295238">
    <property type="component" value="Unassembled WGS sequence"/>
</dbReference>